<gene>
    <name evidence="2" type="ORF">J3Q64DRAFT_1739735</name>
</gene>
<name>A0ABR3B2L5_PHYBL</name>
<accession>A0ABR3B2L5</accession>
<evidence type="ECO:0000256" key="1">
    <source>
        <dbReference type="SAM" id="SignalP"/>
    </source>
</evidence>
<keyword evidence="1" id="KW-0732">Signal</keyword>
<proteinExistence type="predicted"/>
<feature type="chain" id="PRO_5047049380" evidence="1">
    <location>
        <begin position="22"/>
        <end position="84"/>
    </location>
</feature>
<organism evidence="2 3">
    <name type="scientific">Phycomyces blakesleeanus</name>
    <dbReference type="NCBI Taxonomy" id="4837"/>
    <lineage>
        <taxon>Eukaryota</taxon>
        <taxon>Fungi</taxon>
        <taxon>Fungi incertae sedis</taxon>
        <taxon>Mucoromycota</taxon>
        <taxon>Mucoromycotina</taxon>
        <taxon>Mucoromycetes</taxon>
        <taxon>Mucorales</taxon>
        <taxon>Phycomycetaceae</taxon>
        <taxon>Phycomyces</taxon>
    </lineage>
</organism>
<sequence length="84" mass="10088">MRDVFSFYVLLFTLLLPITFEKKGYFIGLKKLANRSMHFINTLDNNNNNKRRFNIFDGYKKNLFLLFVTFLYISPVKKPLLLLF</sequence>
<protein>
    <submittedName>
        <fullName evidence="2">Uncharacterized protein</fullName>
    </submittedName>
</protein>
<evidence type="ECO:0000313" key="3">
    <source>
        <dbReference type="Proteomes" id="UP001448207"/>
    </source>
</evidence>
<dbReference type="Proteomes" id="UP001448207">
    <property type="component" value="Unassembled WGS sequence"/>
</dbReference>
<evidence type="ECO:0000313" key="2">
    <source>
        <dbReference type="EMBL" id="KAL0086395.1"/>
    </source>
</evidence>
<keyword evidence="3" id="KW-1185">Reference proteome</keyword>
<comment type="caution">
    <text evidence="2">The sequence shown here is derived from an EMBL/GenBank/DDBJ whole genome shotgun (WGS) entry which is preliminary data.</text>
</comment>
<feature type="signal peptide" evidence="1">
    <location>
        <begin position="1"/>
        <end position="21"/>
    </location>
</feature>
<reference evidence="2 3" key="1">
    <citation type="submission" date="2024-04" db="EMBL/GenBank/DDBJ databases">
        <title>Symmetric and asymmetric DNA N6-adenine methylation regulates different biological responses in Mucorales.</title>
        <authorList>
            <consortium name="Lawrence Berkeley National Laboratory"/>
            <person name="Lax C."/>
            <person name="Mondo S.J."/>
            <person name="Osorio-Concepcion M."/>
            <person name="Muszewska A."/>
            <person name="Corrochano-Luque M."/>
            <person name="Gutierrez G."/>
            <person name="Riley R."/>
            <person name="Lipzen A."/>
            <person name="Guo J."/>
            <person name="Hundley H."/>
            <person name="Amirebrahimi M."/>
            <person name="Ng V."/>
            <person name="Lorenzo-Gutierrez D."/>
            <person name="Binder U."/>
            <person name="Yang J."/>
            <person name="Song Y."/>
            <person name="Canovas D."/>
            <person name="Navarro E."/>
            <person name="Freitag M."/>
            <person name="Gabaldon T."/>
            <person name="Grigoriev I.V."/>
            <person name="Corrochano L.M."/>
            <person name="Nicolas F.E."/>
            <person name="Garre V."/>
        </authorList>
    </citation>
    <scope>NUCLEOTIDE SEQUENCE [LARGE SCALE GENOMIC DNA]</scope>
    <source>
        <strain evidence="2 3">L51</strain>
    </source>
</reference>
<dbReference type="EMBL" id="JBCLYO010000008">
    <property type="protein sequence ID" value="KAL0086395.1"/>
    <property type="molecule type" value="Genomic_DNA"/>
</dbReference>